<gene>
    <name evidence="1" type="ORF">HGG79_09520</name>
</gene>
<proteinExistence type="predicted"/>
<accession>A0A923ECP3</accession>
<dbReference type="EMBL" id="JAAZWO010000009">
    <property type="protein sequence ID" value="MBC2398013.1"/>
    <property type="molecule type" value="Genomic_DNA"/>
</dbReference>
<dbReference type="Pfam" id="PF10934">
    <property type="entry name" value="Sheath_initiator"/>
    <property type="match status" value="1"/>
</dbReference>
<keyword evidence="2" id="KW-1185">Reference proteome</keyword>
<evidence type="ECO:0000313" key="1">
    <source>
        <dbReference type="EMBL" id="MBC2398013.1"/>
    </source>
</evidence>
<dbReference type="InterPro" id="IPR020288">
    <property type="entry name" value="Sheath_initiator"/>
</dbReference>
<reference evidence="1 2" key="1">
    <citation type="submission" date="2020-04" db="EMBL/GenBank/DDBJ databases">
        <title>Genomic insights into acetone-butanol-ethanol (ABE) fermentation by sequencing solventogenic clostridia strains.</title>
        <authorList>
            <person name="Brown S."/>
        </authorList>
    </citation>
    <scope>NUCLEOTIDE SEQUENCE [LARGE SCALE GENOMIC DNA]</scope>
    <source>
        <strain evidence="1 2">DJ011</strain>
    </source>
</reference>
<organism evidence="1 2">
    <name type="scientific">Clostridium tetanomorphum</name>
    <dbReference type="NCBI Taxonomy" id="1553"/>
    <lineage>
        <taxon>Bacteria</taxon>
        <taxon>Bacillati</taxon>
        <taxon>Bacillota</taxon>
        <taxon>Clostridia</taxon>
        <taxon>Eubacteriales</taxon>
        <taxon>Clostridiaceae</taxon>
        <taxon>Clostridium</taxon>
    </lineage>
</organism>
<sequence>MSILPEINLDIDNIISSSEENALPLFKEYAWDFEENKFIYENGKMKVLEGKEALKVWIYKTLNTPRFRYLAYSWDYGHEFENLIGQTFSKKVLQSEGKRYLEECLSVNPYIIAINNILVEVDGVKLTINCVVDTIYGEVSINV</sequence>
<evidence type="ECO:0000313" key="2">
    <source>
        <dbReference type="Proteomes" id="UP000563151"/>
    </source>
</evidence>
<protein>
    <submittedName>
        <fullName evidence="1">DUF2634 domain-containing protein</fullName>
    </submittedName>
</protein>
<dbReference type="RefSeq" id="WP_173680459.1">
    <property type="nucleotide sequence ID" value="NZ_JAAZWO010000009.1"/>
</dbReference>
<dbReference type="AlphaFoldDB" id="A0A923ECP3"/>
<dbReference type="Proteomes" id="UP000563151">
    <property type="component" value="Unassembled WGS sequence"/>
</dbReference>
<name>A0A923ECP3_CLOTT</name>
<comment type="caution">
    <text evidence="1">The sequence shown here is derived from an EMBL/GenBank/DDBJ whole genome shotgun (WGS) entry which is preliminary data.</text>
</comment>